<evidence type="ECO:0000313" key="2">
    <source>
        <dbReference type="Proteomes" id="UP000324550"/>
    </source>
</evidence>
<comment type="caution">
    <text evidence="1">The sequence shown here is derived from an EMBL/GenBank/DDBJ whole genome shotgun (WGS) entry which is preliminary data.</text>
</comment>
<dbReference type="AlphaFoldDB" id="A0A5D0GDL0"/>
<organism evidence="1 2">
    <name type="scientific">Formosa maritima</name>
    <dbReference type="NCBI Taxonomy" id="2592046"/>
    <lineage>
        <taxon>Bacteria</taxon>
        <taxon>Pseudomonadati</taxon>
        <taxon>Bacteroidota</taxon>
        <taxon>Flavobacteriia</taxon>
        <taxon>Flavobacteriales</taxon>
        <taxon>Flavobacteriaceae</taxon>
        <taxon>Formosa</taxon>
    </lineage>
</organism>
<evidence type="ECO:0000313" key="1">
    <source>
        <dbReference type="EMBL" id="TYA55722.1"/>
    </source>
</evidence>
<dbReference type="Proteomes" id="UP000324550">
    <property type="component" value="Unassembled WGS sequence"/>
</dbReference>
<protein>
    <submittedName>
        <fullName evidence="1">Uncharacterized protein</fullName>
    </submittedName>
</protein>
<proteinExistence type="predicted"/>
<keyword evidence="2" id="KW-1185">Reference proteome</keyword>
<sequence length="64" mass="7647">MSNLKRLCIYPKDIMCITGRSERYSRQLFKKIKAHFGKEAHQVVTFKEFSEYTGIEEDIINQYI</sequence>
<reference evidence="1 2" key="1">
    <citation type="submission" date="2019-08" db="EMBL/GenBank/DDBJ databases">
        <title>Formosa sediminis sp. nov., isolated from marine sediment.</title>
        <authorList>
            <person name="Cao W.R."/>
        </authorList>
    </citation>
    <scope>NUCLEOTIDE SEQUENCE [LARGE SCALE GENOMIC DNA]</scope>
    <source>
        <strain evidence="1 2">1494</strain>
    </source>
</reference>
<accession>A0A5D0GDL0</accession>
<dbReference type="EMBL" id="VSFC01000033">
    <property type="protein sequence ID" value="TYA55722.1"/>
    <property type="molecule type" value="Genomic_DNA"/>
</dbReference>
<name>A0A5D0GDL0_9FLAO</name>
<gene>
    <name evidence="1" type="ORF">FVF61_07340</name>
</gene>